<dbReference type="InterPro" id="IPR009056">
    <property type="entry name" value="Cyt_c-like_dom"/>
</dbReference>
<evidence type="ECO:0000256" key="11">
    <source>
        <dbReference type="ARBA" id="ARBA00022982"/>
    </source>
</evidence>
<feature type="chain" id="PRO_5002082447" description="Nitrite reductase" evidence="23">
    <location>
        <begin position="27"/>
        <end position="573"/>
    </location>
</feature>
<proteinExistence type="predicted"/>
<dbReference type="CDD" id="cd20779">
    <property type="entry name" value="8prop_hemeD1_NirS"/>
    <property type="match status" value="1"/>
</dbReference>
<evidence type="ECO:0000256" key="6">
    <source>
        <dbReference type="ARBA" id="ARBA00022448"/>
    </source>
</evidence>
<keyword evidence="10" id="KW-0574">Periplasm</keyword>
<evidence type="ECO:0000256" key="5">
    <source>
        <dbReference type="ARBA" id="ARBA00011882"/>
    </source>
</evidence>
<gene>
    <name evidence="25" type="ORF">PT85_02345</name>
</gene>
<evidence type="ECO:0000256" key="1">
    <source>
        <dbReference type="ARBA" id="ARBA00001926"/>
    </source>
</evidence>
<dbReference type="Proteomes" id="UP000030980">
    <property type="component" value="Unassembled WGS sequence"/>
</dbReference>
<dbReference type="GO" id="GO:0042597">
    <property type="term" value="C:periplasmic space"/>
    <property type="evidence" value="ECO:0007669"/>
    <property type="project" value="UniProtKB-SubCell"/>
</dbReference>
<dbReference type="InterPro" id="IPR011048">
    <property type="entry name" value="Haem_d1_sf"/>
</dbReference>
<accession>A0A0B3BUU9</accession>
<dbReference type="GO" id="GO:0020037">
    <property type="term" value="F:heme binding"/>
    <property type="evidence" value="ECO:0007669"/>
    <property type="project" value="InterPro"/>
</dbReference>
<keyword evidence="7 21" id="KW-0349">Heme</keyword>
<evidence type="ECO:0000256" key="9">
    <source>
        <dbReference type="ARBA" id="ARBA00022729"/>
    </source>
</evidence>
<feature type="region of interest" description="Disordered" evidence="22">
    <location>
        <begin position="30"/>
        <end position="59"/>
    </location>
</feature>
<comment type="cofactor">
    <cofactor evidence="1">
        <name>heme c</name>
        <dbReference type="ChEBI" id="CHEBI:61717"/>
    </cofactor>
</comment>
<dbReference type="STRING" id="706570.PT85_02345"/>
<evidence type="ECO:0000256" key="14">
    <source>
        <dbReference type="ARBA" id="ARBA00049340"/>
    </source>
</evidence>
<dbReference type="Pfam" id="PF13442">
    <property type="entry name" value="Cytochrome_CBB3"/>
    <property type="match status" value="1"/>
</dbReference>
<evidence type="ECO:0000256" key="3">
    <source>
        <dbReference type="ARBA" id="ARBA00004418"/>
    </source>
</evidence>
<dbReference type="FunFam" id="1.10.760.10:FF:000027">
    <property type="entry name" value="Nitrite reductase"/>
    <property type="match status" value="1"/>
</dbReference>
<keyword evidence="8 21" id="KW-0479">Metal-binding</keyword>
<dbReference type="EMBL" id="JTAK01000001">
    <property type="protein sequence ID" value="KHO66430.1"/>
    <property type="molecule type" value="Genomic_DNA"/>
</dbReference>
<evidence type="ECO:0000256" key="23">
    <source>
        <dbReference type="SAM" id="SignalP"/>
    </source>
</evidence>
<evidence type="ECO:0000256" key="17">
    <source>
        <dbReference type="ARBA" id="ARBA00071688"/>
    </source>
</evidence>
<dbReference type="PROSITE" id="PS51007">
    <property type="entry name" value="CYTC"/>
    <property type="match status" value="1"/>
</dbReference>
<evidence type="ECO:0000256" key="7">
    <source>
        <dbReference type="ARBA" id="ARBA00022617"/>
    </source>
</evidence>
<feature type="domain" description="Cytochrome c" evidence="24">
    <location>
        <begin position="64"/>
        <end position="143"/>
    </location>
</feature>
<keyword evidence="12" id="KW-0560">Oxidoreductase</keyword>
<dbReference type="InterPro" id="IPR036909">
    <property type="entry name" value="Cyt_c-like_dom_sf"/>
</dbReference>
<dbReference type="OrthoDB" id="5290932at2"/>
<evidence type="ECO:0000256" key="18">
    <source>
        <dbReference type="ARBA" id="ARBA00075012"/>
    </source>
</evidence>
<feature type="signal peptide" evidence="23">
    <location>
        <begin position="1"/>
        <end position="26"/>
    </location>
</feature>
<keyword evidence="11" id="KW-0249">Electron transport</keyword>
<dbReference type="EC" id="1.7.2.1" evidence="5"/>
<dbReference type="Gene3D" id="1.10.760.10">
    <property type="entry name" value="Cytochrome c-like domain"/>
    <property type="match status" value="1"/>
</dbReference>
<feature type="compositionally biased region" description="Polar residues" evidence="22">
    <location>
        <begin position="30"/>
        <end position="52"/>
    </location>
</feature>
<dbReference type="GO" id="GO:0046872">
    <property type="term" value="F:metal ion binding"/>
    <property type="evidence" value="ECO:0007669"/>
    <property type="project" value="UniProtKB-KW"/>
</dbReference>
<evidence type="ECO:0000256" key="21">
    <source>
        <dbReference type="PROSITE-ProRule" id="PRU00433"/>
    </source>
</evidence>
<dbReference type="InterPro" id="IPR003143">
    <property type="entry name" value="Cyt_cd1_C_sf"/>
</dbReference>
<evidence type="ECO:0000256" key="20">
    <source>
        <dbReference type="ARBA" id="ARBA00080115"/>
    </source>
</evidence>
<dbReference type="GO" id="GO:0050418">
    <property type="term" value="F:hydroxylamine reductase activity"/>
    <property type="evidence" value="ECO:0007669"/>
    <property type="project" value="UniProtKB-EC"/>
</dbReference>
<dbReference type="SUPFAM" id="SSF46626">
    <property type="entry name" value="Cytochrome c"/>
    <property type="match status" value="1"/>
</dbReference>
<organism evidence="25 26">
    <name type="scientific">Pseudomonas flexibilis</name>
    <dbReference type="NCBI Taxonomy" id="706570"/>
    <lineage>
        <taxon>Bacteria</taxon>
        <taxon>Pseudomonadati</taxon>
        <taxon>Pseudomonadota</taxon>
        <taxon>Gammaproteobacteria</taxon>
        <taxon>Pseudomonadales</taxon>
        <taxon>Pseudomonadaceae</taxon>
        <taxon>Pseudomonas</taxon>
    </lineage>
</organism>
<dbReference type="FunFam" id="2.140.10.20:FF:000001">
    <property type="entry name" value="Nitrite reductase NirS"/>
    <property type="match status" value="1"/>
</dbReference>
<evidence type="ECO:0000256" key="10">
    <source>
        <dbReference type="ARBA" id="ARBA00022764"/>
    </source>
</evidence>
<name>A0A0B3BUU9_9PSED</name>
<evidence type="ECO:0000256" key="8">
    <source>
        <dbReference type="ARBA" id="ARBA00022723"/>
    </source>
</evidence>
<dbReference type="AlphaFoldDB" id="A0A0B3BUU9"/>
<comment type="cofactor">
    <cofactor evidence="2">
        <name>heme</name>
        <dbReference type="ChEBI" id="CHEBI:30413"/>
    </cofactor>
</comment>
<keyword evidence="6" id="KW-0813">Transport</keyword>
<sequence length="573" mass="62730">MSTASKPLVTGFIAALSLLGVAVAHAKTTTPDSPDAAYTSQASAVDPSSAQVVRSPGAPDLTAGEFEKAKEIYFQRCAGCHGVLRKGATGKPLTPDITQQRGQAFLEALITYGSPAGMPNWGTSNALTKDEITLMAKYIQHTPPTPPEWGLAEMKNSWKVLVKPENRPKKQLNKLDLPNLFSVTLRDDGKIALIDGKTKKIVKTIDTGYAVHISRMSASGRYLLVIGRDAKIDMIDLWGKEPIKVAEIKVGIEARSVETSKFKGYEDKYVIAGDYWPPQFTIMDGETLEPLQIVSTRGMTVGTQEYHPEPRVAAIIASHEHPEFIVNVKETGKVMLVNYEDIDNLSITSIGTAPFLHDGGWDVSHRYFMTAANNSNKVAVIDSKDRKMAALVDVGKIPHPGRGANFNHPKYGPVWATSHLGDETISLIGTDPEKNPQHAWKVVETLKGQGGGSLFIKTHPKSRNLYLDTTFHPDAAISQSVTVFNIDNLAAGYTVLPIGDWSGIKEGAKRVVQPEYNKAGDEVWFSVWSGQDEESAIVVVDDKTLKLKTVIRDKRLITPTGKFNVHNTQYDVY</sequence>
<keyword evidence="9 23" id="KW-0732">Signal</keyword>
<evidence type="ECO:0000313" key="26">
    <source>
        <dbReference type="Proteomes" id="UP000030980"/>
    </source>
</evidence>
<protein>
    <recommendedName>
        <fullName evidence="17">Nitrite reductase</fullName>
        <ecNumber evidence="5">1.7.2.1</ecNumber>
        <ecNumber evidence="16">1.7.99.1</ecNumber>
    </recommendedName>
    <alternativeName>
        <fullName evidence="19">Cytochrome cd1</fullName>
    </alternativeName>
    <alternativeName>
        <fullName evidence="20">Cytochrome oxidase</fullName>
    </alternativeName>
    <alternativeName>
        <fullName evidence="18">Hydroxylamine reductase</fullName>
    </alternativeName>
</protein>
<dbReference type="RefSeq" id="WP_027589865.1">
    <property type="nucleotide sequence ID" value="NZ_FMUP01000005.1"/>
</dbReference>
<evidence type="ECO:0000313" key="25">
    <source>
        <dbReference type="EMBL" id="KHO66430.1"/>
    </source>
</evidence>
<keyword evidence="26" id="KW-1185">Reference proteome</keyword>
<evidence type="ECO:0000256" key="12">
    <source>
        <dbReference type="ARBA" id="ARBA00023002"/>
    </source>
</evidence>
<evidence type="ECO:0000259" key="24">
    <source>
        <dbReference type="PROSITE" id="PS51007"/>
    </source>
</evidence>
<keyword evidence="13 21" id="KW-0408">Iron</keyword>
<evidence type="ECO:0000256" key="13">
    <source>
        <dbReference type="ARBA" id="ARBA00023004"/>
    </source>
</evidence>
<comment type="caution">
    <text evidence="25">The sequence shown here is derived from an EMBL/GenBank/DDBJ whole genome shotgun (WGS) entry which is preliminary data.</text>
</comment>
<evidence type="ECO:0000256" key="22">
    <source>
        <dbReference type="SAM" id="MobiDB-lite"/>
    </source>
</evidence>
<comment type="subcellular location">
    <subcellularLocation>
        <location evidence="3">Periplasm</location>
    </subcellularLocation>
</comment>
<dbReference type="SUPFAM" id="SSF51004">
    <property type="entry name" value="C-terminal (heme d1) domain of cytochrome cd1-nitrite reductase"/>
    <property type="match status" value="1"/>
</dbReference>
<comment type="catalytic activity">
    <reaction evidence="14">
        <text>nitric oxide + Fe(III)-[cytochrome c] + H2O = Fe(II)-[cytochrome c] + nitrite + 2 H(+)</text>
        <dbReference type="Rhea" id="RHEA:15233"/>
        <dbReference type="Rhea" id="RHEA-COMP:10350"/>
        <dbReference type="Rhea" id="RHEA-COMP:14399"/>
        <dbReference type="ChEBI" id="CHEBI:15377"/>
        <dbReference type="ChEBI" id="CHEBI:15378"/>
        <dbReference type="ChEBI" id="CHEBI:16301"/>
        <dbReference type="ChEBI" id="CHEBI:16480"/>
        <dbReference type="ChEBI" id="CHEBI:29033"/>
        <dbReference type="ChEBI" id="CHEBI:29034"/>
        <dbReference type="EC" id="1.7.2.1"/>
    </reaction>
</comment>
<dbReference type="GO" id="GO:0050421">
    <property type="term" value="F:nitrite reductase (NO-forming) activity"/>
    <property type="evidence" value="ECO:0007669"/>
    <property type="project" value="UniProtKB-EC"/>
</dbReference>
<dbReference type="GO" id="GO:0009055">
    <property type="term" value="F:electron transfer activity"/>
    <property type="evidence" value="ECO:0007669"/>
    <property type="project" value="InterPro"/>
</dbReference>
<reference evidence="25 26" key="1">
    <citation type="submission" date="2014-11" db="EMBL/GenBank/DDBJ databases">
        <title>Genome sequence of Pseudomonas tuomuerensis JCM 14085.</title>
        <authorList>
            <person name="Shin S.-K."/>
            <person name="Yi H."/>
        </authorList>
    </citation>
    <scope>NUCLEOTIDE SEQUENCE [LARGE SCALE GENOMIC DNA]</scope>
    <source>
        <strain evidence="25 26">JCM 14085</strain>
    </source>
</reference>
<evidence type="ECO:0000256" key="16">
    <source>
        <dbReference type="ARBA" id="ARBA00067067"/>
    </source>
</evidence>
<evidence type="ECO:0000256" key="2">
    <source>
        <dbReference type="ARBA" id="ARBA00001971"/>
    </source>
</evidence>
<dbReference type="Pfam" id="PF02239">
    <property type="entry name" value="Cytochrom_D1"/>
    <property type="match status" value="1"/>
</dbReference>
<dbReference type="Gene3D" id="2.140.10.20">
    <property type="entry name" value="C-terminal (heme d1) domain of cytochrome cd1-nitrite reductase"/>
    <property type="match status" value="1"/>
</dbReference>
<comment type="catalytic activity">
    <reaction evidence="15">
        <text>A + NH4(+) + H2O = hydroxylamine + AH2 + H(+)</text>
        <dbReference type="Rhea" id="RHEA:22052"/>
        <dbReference type="ChEBI" id="CHEBI:13193"/>
        <dbReference type="ChEBI" id="CHEBI:15377"/>
        <dbReference type="ChEBI" id="CHEBI:15378"/>
        <dbReference type="ChEBI" id="CHEBI:15429"/>
        <dbReference type="ChEBI" id="CHEBI:17499"/>
        <dbReference type="ChEBI" id="CHEBI:28938"/>
        <dbReference type="EC" id="1.7.99.1"/>
    </reaction>
</comment>
<dbReference type="EC" id="1.7.99.1" evidence="16"/>
<evidence type="ECO:0000256" key="15">
    <source>
        <dbReference type="ARBA" id="ARBA00051350"/>
    </source>
</evidence>
<evidence type="ECO:0000256" key="19">
    <source>
        <dbReference type="ARBA" id="ARBA00077813"/>
    </source>
</evidence>
<comment type="subunit">
    <text evidence="4">Homodimer.</text>
</comment>
<evidence type="ECO:0000256" key="4">
    <source>
        <dbReference type="ARBA" id="ARBA00011738"/>
    </source>
</evidence>